<name>A0AA88B041_FICCA</name>
<dbReference type="GO" id="GO:0048544">
    <property type="term" value="P:recognition of pollen"/>
    <property type="evidence" value="ECO:0007669"/>
    <property type="project" value="InterPro"/>
</dbReference>
<evidence type="ECO:0000256" key="5">
    <source>
        <dbReference type="SAM" id="SignalP"/>
    </source>
</evidence>
<dbReference type="AlphaFoldDB" id="A0AA88B041"/>
<organism evidence="8 9">
    <name type="scientific">Ficus carica</name>
    <name type="common">Common fig</name>
    <dbReference type="NCBI Taxonomy" id="3494"/>
    <lineage>
        <taxon>Eukaryota</taxon>
        <taxon>Viridiplantae</taxon>
        <taxon>Streptophyta</taxon>
        <taxon>Embryophyta</taxon>
        <taxon>Tracheophyta</taxon>
        <taxon>Spermatophyta</taxon>
        <taxon>Magnoliopsida</taxon>
        <taxon>eudicotyledons</taxon>
        <taxon>Gunneridae</taxon>
        <taxon>Pentapetalae</taxon>
        <taxon>rosids</taxon>
        <taxon>fabids</taxon>
        <taxon>Rosales</taxon>
        <taxon>Moraceae</taxon>
        <taxon>Ficeae</taxon>
        <taxon>Ficus</taxon>
    </lineage>
</organism>
<keyword evidence="4" id="KW-0325">Glycoprotein</keyword>
<dbReference type="CDD" id="cd00028">
    <property type="entry name" value="B_lectin"/>
    <property type="match status" value="1"/>
</dbReference>
<dbReference type="InterPro" id="IPR003609">
    <property type="entry name" value="Pan_app"/>
</dbReference>
<dbReference type="Gene3D" id="2.90.10.10">
    <property type="entry name" value="Bulb-type lectin domain"/>
    <property type="match status" value="1"/>
</dbReference>
<evidence type="ECO:0000313" key="8">
    <source>
        <dbReference type="EMBL" id="GMN54381.1"/>
    </source>
</evidence>
<evidence type="ECO:0000256" key="4">
    <source>
        <dbReference type="ARBA" id="ARBA00023180"/>
    </source>
</evidence>
<dbReference type="GO" id="GO:0009505">
    <property type="term" value="C:plant-type cell wall"/>
    <property type="evidence" value="ECO:0007669"/>
    <property type="project" value="TreeGrafter"/>
</dbReference>
<evidence type="ECO:0000256" key="3">
    <source>
        <dbReference type="ARBA" id="ARBA00023157"/>
    </source>
</evidence>
<sequence>MSSLFSLFLLSLTLSIAQAQVPGNETFKFVNEGEFGPYVVEYGGNYRVLSIYNGPFQLCFYNTTPNAFTLALRMGRTRSESLLRWVWEANRGNPVGEKATLTFGTNGNLVLAHADGRVAWQTNTADKGVVGLKLLPNGNLVLHDCEGNFVWQSFDSPTDTLLVGQSLRVPRMLVSRFSAEENQKGRYLFVLETKGFSLYYRGLKKPLRYFSSAQRFGSDQGTLEYVTLEATPENESDDCSPYSVTLKESTGGSLSFARPKYNATLSFMRLEIDGNVQVYTYDDRVDIQAWEVVFSLFDWQSVWESECQQPSRCGTFGVCEDNQCVACPSERGLLGWDATCAPPKVIICRRSGYRYFKVEGVDHFVSKYTTGSAVAKSDCKKKCTSDCKCLGYFYHEDTSRCWVANELMTLTKVDNSSHVGYIKTPK</sequence>
<feature type="domain" description="Bulb-type lectin" evidence="6">
    <location>
        <begin position="24"/>
        <end position="155"/>
    </location>
</feature>
<dbReference type="CDD" id="cd01098">
    <property type="entry name" value="PAN_AP_plant"/>
    <property type="match status" value="1"/>
</dbReference>
<evidence type="ECO:0000256" key="1">
    <source>
        <dbReference type="ARBA" id="ARBA00003061"/>
    </source>
</evidence>
<gene>
    <name evidence="8" type="ORF">TIFTF001_023507</name>
</gene>
<comment type="caution">
    <text evidence="8">The sequence shown here is derived from an EMBL/GenBank/DDBJ whole genome shotgun (WGS) entry which is preliminary data.</text>
</comment>
<dbReference type="PROSITE" id="PS50948">
    <property type="entry name" value="PAN"/>
    <property type="match status" value="1"/>
</dbReference>
<dbReference type="InterPro" id="IPR000858">
    <property type="entry name" value="S_locus_glycoprot_dom"/>
</dbReference>
<dbReference type="SUPFAM" id="SSF51110">
    <property type="entry name" value="alpha-D-mannose-specific plant lectins"/>
    <property type="match status" value="1"/>
</dbReference>
<keyword evidence="9" id="KW-1185">Reference proteome</keyword>
<dbReference type="InterPro" id="IPR035446">
    <property type="entry name" value="SLSG/EP1"/>
</dbReference>
<evidence type="ECO:0000313" key="9">
    <source>
        <dbReference type="Proteomes" id="UP001187192"/>
    </source>
</evidence>
<dbReference type="PANTHER" id="PTHR32444:SF10">
    <property type="entry name" value="CURCULIN-LIKE (MANNOSE-BINDING) LECTIN FAMILY PROTEIN-RELATED"/>
    <property type="match status" value="1"/>
</dbReference>
<feature type="signal peptide" evidence="5">
    <location>
        <begin position="1"/>
        <end position="19"/>
    </location>
</feature>
<dbReference type="PIRSF" id="PIRSF002686">
    <property type="entry name" value="SLG"/>
    <property type="match status" value="1"/>
</dbReference>
<dbReference type="Pfam" id="PF01453">
    <property type="entry name" value="B_lectin"/>
    <property type="match status" value="1"/>
</dbReference>
<feature type="domain" description="Apple" evidence="7">
    <location>
        <begin position="348"/>
        <end position="426"/>
    </location>
</feature>
<protein>
    <submittedName>
        <fullName evidence="8">Uncharacterized protein</fullName>
    </submittedName>
</protein>
<dbReference type="Pfam" id="PF00954">
    <property type="entry name" value="S_locus_glycop"/>
    <property type="match status" value="1"/>
</dbReference>
<keyword evidence="3" id="KW-1015">Disulfide bond</keyword>
<evidence type="ECO:0000259" key="6">
    <source>
        <dbReference type="PROSITE" id="PS50927"/>
    </source>
</evidence>
<evidence type="ECO:0000259" key="7">
    <source>
        <dbReference type="PROSITE" id="PS50948"/>
    </source>
</evidence>
<proteinExistence type="predicted"/>
<keyword evidence="2 5" id="KW-0732">Signal</keyword>
<dbReference type="InterPro" id="IPR036426">
    <property type="entry name" value="Bulb-type_lectin_dom_sf"/>
</dbReference>
<dbReference type="PROSITE" id="PS50927">
    <property type="entry name" value="BULB_LECTIN"/>
    <property type="match status" value="1"/>
</dbReference>
<comment type="function">
    <text evidence="1">Involved in sporophytic self-incompatibility system (the inability of flowering plants to achieve self-fertilization).</text>
</comment>
<evidence type="ECO:0000256" key="2">
    <source>
        <dbReference type="ARBA" id="ARBA00022729"/>
    </source>
</evidence>
<dbReference type="InterPro" id="IPR001480">
    <property type="entry name" value="Bulb-type_lectin_dom"/>
</dbReference>
<dbReference type="SMART" id="SM00108">
    <property type="entry name" value="B_lectin"/>
    <property type="match status" value="1"/>
</dbReference>
<dbReference type="PANTHER" id="PTHR32444">
    <property type="entry name" value="BULB-TYPE LECTIN DOMAIN-CONTAINING PROTEIN"/>
    <property type="match status" value="1"/>
</dbReference>
<feature type="chain" id="PRO_5041656697" evidence="5">
    <location>
        <begin position="20"/>
        <end position="426"/>
    </location>
</feature>
<dbReference type="EMBL" id="BTGU01000051">
    <property type="protein sequence ID" value="GMN54381.1"/>
    <property type="molecule type" value="Genomic_DNA"/>
</dbReference>
<accession>A0AA88B041</accession>
<reference evidence="8" key="1">
    <citation type="submission" date="2023-07" db="EMBL/GenBank/DDBJ databases">
        <title>draft genome sequence of fig (Ficus carica).</title>
        <authorList>
            <person name="Takahashi T."/>
            <person name="Nishimura K."/>
        </authorList>
    </citation>
    <scope>NUCLEOTIDE SEQUENCE</scope>
</reference>
<dbReference type="Proteomes" id="UP001187192">
    <property type="component" value="Unassembled WGS sequence"/>
</dbReference>